<dbReference type="AlphaFoldDB" id="A0A0D0A020"/>
<dbReference type="Gene3D" id="3.40.50.410">
    <property type="entry name" value="von Willebrand factor, type A domain"/>
    <property type="match status" value="1"/>
</dbReference>
<dbReference type="EMBL" id="KN835659">
    <property type="protein sequence ID" value="KIK35126.1"/>
    <property type="molecule type" value="Genomic_DNA"/>
</dbReference>
<evidence type="ECO:0000313" key="2">
    <source>
        <dbReference type="Proteomes" id="UP000054485"/>
    </source>
</evidence>
<name>A0A0D0A020_9AGAM</name>
<reference evidence="1 2" key="1">
    <citation type="submission" date="2014-04" db="EMBL/GenBank/DDBJ databases">
        <authorList>
            <consortium name="DOE Joint Genome Institute"/>
            <person name="Kuo A."/>
            <person name="Ruytinx J."/>
            <person name="Rineau F."/>
            <person name="Colpaert J."/>
            <person name="Kohler A."/>
            <person name="Nagy L.G."/>
            <person name="Floudas D."/>
            <person name="Copeland A."/>
            <person name="Barry K.W."/>
            <person name="Cichocki N."/>
            <person name="Veneault-Fourrey C."/>
            <person name="LaButti K."/>
            <person name="Lindquist E.A."/>
            <person name="Lipzen A."/>
            <person name="Lundell T."/>
            <person name="Morin E."/>
            <person name="Murat C."/>
            <person name="Sun H."/>
            <person name="Tunlid A."/>
            <person name="Henrissat B."/>
            <person name="Grigoriev I.V."/>
            <person name="Hibbett D.S."/>
            <person name="Martin F."/>
            <person name="Nordberg H.P."/>
            <person name="Cantor M.N."/>
            <person name="Hua S.X."/>
        </authorList>
    </citation>
    <scope>NUCLEOTIDE SEQUENCE [LARGE SCALE GENOMIC DNA]</scope>
    <source>
        <strain evidence="1 2">UH-Slu-Lm8-n1</strain>
    </source>
</reference>
<dbReference type="PANTHER" id="PTHR47763:SF1">
    <property type="entry name" value="DUF659 DOMAIN-CONTAINING PROTEIN"/>
    <property type="match status" value="1"/>
</dbReference>
<dbReference type="InParanoid" id="A0A0D0A020"/>
<reference evidence="2" key="2">
    <citation type="submission" date="2015-01" db="EMBL/GenBank/DDBJ databases">
        <title>Evolutionary Origins and Diversification of the Mycorrhizal Mutualists.</title>
        <authorList>
            <consortium name="DOE Joint Genome Institute"/>
            <consortium name="Mycorrhizal Genomics Consortium"/>
            <person name="Kohler A."/>
            <person name="Kuo A."/>
            <person name="Nagy L.G."/>
            <person name="Floudas D."/>
            <person name="Copeland A."/>
            <person name="Barry K.W."/>
            <person name="Cichocki N."/>
            <person name="Veneault-Fourrey C."/>
            <person name="LaButti K."/>
            <person name="Lindquist E.A."/>
            <person name="Lipzen A."/>
            <person name="Lundell T."/>
            <person name="Morin E."/>
            <person name="Murat C."/>
            <person name="Riley R."/>
            <person name="Ohm R."/>
            <person name="Sun H."/>
            <person name="Tunlid A."/>
            <person name="Henrissat B."/>
            <person name="Grigoriev I.V."/>
            <person name="Hibbett D.S."/>
            <person name="Martin F."/>
        </authorList>
    </citation>
    <scope>NUCLEOTIDE SEQUENCE [LARGE SCALE GENOMIC DNA]</scope>
    <source>
        <strain evidence="2">UH-Slu-Lm8-n1</strain>
    </source>
</reference>
<dbReference type="InterPro" id="IPR052969">
    <property type="entry name" value="Thr-specific_kinase-like"/>
</dbReference>
<dbReference type="HOGENOM" id="CLU_2544134_0_0_1"/>
<protein>
    <recommendedName>
        <fullName evidence="3">Integrin beta</fullName>
    </recommendedName>
</protein>
<gene>
    <name evidence="1" type="ORF">CY34DRAFT_17225</name>
</gene>
<keyword evidence="2" id="KW-1185">Reference proteome</keyword>
<dbReference type="SUPFAM" id="SSF53300">
    <property type="entry name" value="vWA-like"/>
    <property type="match status" value="1"/>
</dbReference>
<dbReference type="GO" id="GO:0005737">
    <property type="term" value="C:cytoplasm"/>
    <property type="evidence" value="ECO:0007669"/>
    <property type="project" value="TreeGrafter"/>
</dbReference>
<dbReference type="OrthoDB" id="2646294at2759"/>
<dbReference type="GO" id="GO:0004674">
    <property type="term" value="F:protein serine/threonine kinase activity"/>
    <property type="evidence" value="ECO:0007669"/>
    <property type="project" value="TreeGrafter"/>
</dbReference>
<accession>A0A0D0A020</accession>
<organism evidence="1 2">
    <name type="scientific">Suillus luteus UH-Slu-Lm8-n1</name>
    <dbReference type="NCBI Taxonomy" id="930992"/>
    <lineage>
        <taxon>Eukaryota</taxon>
        <taxon>Fungi</taxon>
        <taxon>Dikarya</taxon>
        <taxon>Basidiomycota</taxon>
        <taxon>Agaricomycotina</taxon>
        <taxon>Agaricomycetes</taxon>
        <taxon>Agaricomycetidae</taxon>
        <taxon>Boletales</taxon>
        <taxon>Suillineae</taxon>
        <taxon>Suillaceae</taxon>
        <taxon>Suillus</taxon>
    </lineage>
</organism>
<proteinExistence type="predicted"/>
<sequence>MYITRQYPFDSDVSAFKAKLANLQANGGGDRPEAQCDAFAAVVNAGWKDRATKVAILITDSPPHGIGEDEDGFPGGCPLYVTL</sequence>
<evidence type="ECO:0008006" key="3">
    <source>
        <dbReference type="Google" id="ProtNLM"/>
    </source>
</evidence>
<dbReference type="Proteomes" id="UP000054485">
    <property type="component" value="Unassembled WGS sequence"/>
</dbReference>
<dbReference type="InterPro" id="IPR036465">
    <property type="entry name" value="vWFA_dom_sf"/>
</dbReference>
<evidence type="ECO:0000313" key="1">
    <source>
        <dbReference type="EMBL" id="KIK35126.1"/>
    </source>
</evidence>
<dbReference type="PANTHER" id="PTHR47763">
    <property type="entry name" value="ALPHA-PROTEIN KINASE VWKA"/>
    <property type="match status" value="1"/>
</dbReference>